<proteinExistence type="predicted"/>
<dbReference type="InterPro" id="IPR027392">
    <property type="entry name" value="TF_Znf"/>
</dbReference>
<accession>A0ABQ6GPY0</accession>
<dbReference type="Pfam" id="PF13453">
    <property type="entry name" value="Zn_ribbon_TFIIB"/>
    <property type="match status" value="1"/>
</dbReference>
<sequence length="182" mass="21070">MKCTSCKQGELIPCFIDGQFRAHTCTSCEGHWILIEDYVAWKDRNPQFSFDESIQCDIDETNQAILCPVSGTIMRKLRLSTRTEHRIDYSASVGGVWLDKGEWELLKKEGLAGSLNAVLTAHWQRNIRINSTKDNFAEIYKDKFGQDTYKKVKELREWLYQHPNKADLRAYILADDPYSAEK</sequence>
<dbReference type="EMBL" id="BSST01000001">
    <property type="protein sequence ID" value="GLX77229.1"/>
    <property type="molecule type" value="Genomic_DNA"/>
</dbReference>
<gene>
    <name evidence="2" type="ORF">tinsulaeT_05690</name>
</gene>
<keyword evidence="3" id="KW-1185">Reference proteome</keyword>
<dbReference type="Proteomes" id="UP001157186">
    <property type="component" value="Unassembled WGS sequence"/>
</dbReference>
<evidence type="ECO:0000313" key="2">
    <source>
        <dbReference type="EMBL" id="GLX77229.1"/>
    </source>
</evidence>
<evidence type="ECO:0000259" key="1">
    <source>
        <dbReference type="Pfam" id="PF13453"/>
    </source>
</evidence>
<protein>
    <recommendedName>
        <fullName evidence="1">Transcription factor zinc-finger domain-containing protein</fullName>
    </recommendedName>
</protein>
<comment type="caution">
    <text evidence="2">The sequence shown here is derived from an EMBL/GenBank/DDBJ whole genome shotgun (WGS) entry which is preliminary data.</text>
</comment>
<name>A0ABQ6GPY0_9GAMM</name>
<feature type="domain" description="Transcription factor zinc-finger" evidence="1">
    <location>
        <begin position="2"/>
        <end position="44"/>
    </location>
</feature>
<organism evidence="2 3">
    <name type="scientific">Thalassotalea insulae</name>
    <dbReference type="NCBI Taxonomy" id="2056778"/>
    <lineage>
        <taxon>Bacteria</taxon>
        <taxon>Pseudomonadati</taxon>
        <taxon>Pseudomonadota</taxon>
        <taxon>Gammaproteobacteria</taxon>
        <taxon>Alteromonadales</taxon>
        <taxon>Colwelliaceae</taxon>
        <taxon>Thalassotalea</taxon>
    </lineage>
</organism>
<dbReference type="RefSeq" id="WP_284243074.1">
    <property type="nucleotide sequence ID" value="NZ_BSST01000001.1"/>
</dbReference>
<evidence type="ECO:0000313" key="3">
    <source>
        <dbReference type="Proteomes" id="UP001157186"/>
    </source>
</evidence>
<reference evidence="2 3" key="1">
    <citation type="submission" date="2023-03" db="EMBL/GenBank/DDBJ databases">
        <title>Draft genome sequence of Thalassotalea insulae KCTC 62186T.</title>
        <authorList>
            <person name="Sawabe T."/>
        </authorList>
    </citation>
    <scope>NUCLEOTIDE SEQUENCE [LARGE SCALE GENOMIC DNA]</scope>
    <source>
        <strain evidence="2 3">KCTC 62186</strain>
    </source>
</reference>